<evidence type="ECO:0000256" key="1">
    <source>
        <dbReference type="ARBA" id="ARBA00009437"/>
    </source>
</evidence>
<dbReference type="EMBL" id="CP001016">
    <property type="protein sequence ID" value="ACB95096.1"/>
    <property type="molecule type" value="Genomic_DNA"/>
</dbReference>
<dbReference type="PANTHER" id="PTHR30537:SF3">
    <property type="entry name" value="TRANSCRIPTIONAL REGULATORY PROTEIN"/>
    <property type="match status" value="1"/>
</dbReference>
<dbReference type="Pfam" id="PF03466">
    <property type="entry name" value="LysR_substrate"/>
    <property type="match status" value="1"/>
</dbReference>
<dbReference type="OrthoDB" id="9787460at2"/>
<dbReference type="STRING" id="395963.Bind_1459"/>
<dbReference type="Gene3D" id="1.10.10.10">
    <property type="entry name" value="Winged helix-like DNA-binding domain superfamily/Winged helix DNA-binding domain"/>
    <property type="match status" value="1"/>
</dbReference>
<keyword evidence="3" id="KW-0238">DNA-binding</keyword>
<sequence>MTRQIDWELIRSFLAVLRQGSLSAAARSLGLTQPTLGNHISQLEAFLGASLFTRSRQGLTPTQAALAILPEAEAMDAAARAFARRASGETDAMRGAVRITASEVMGMEVLPLLLRDFMRTYPEIVVELSLTNRTEDLLRRDADIAVRMARPAQGALLTRHIGRIGLGAYAHRDYLETRSCPRAIDDLKSHVLIGLDRDRLPSVEGEPDDDVGGELRSILQNWPCTLRTDNHLAHLGAIRAGLGLGICQHGVARRDPDLVPILPEIIKPALDCWLAMHEDLKGSQRTLVLFRYLAAALSQYAASSAAGCGDGRS</sequence>
<reference evidence="7" key="1">
    <citation type="submission" date="2008-03" db="EMBL/GenBank/DDBJ databases">
        <title>Complete sequence of chromosome of Beijerinckia indica subsp. indica ATCC 9039.</title>
        <authorList>
            <consortium name="US DOE Joint Genome Institute"/>
            <person name="Copeland A."/>
            <person name="Lucas S."/>
            <person name="Lapidus A."/>
            <person name="Glavina del Rio T."/>
            <person name="Dalin E."/>
            <person name="Tice H."/>
            <person name="Bruce D."/>
            <person name="Goodwin L."/>
            <person name="Pitluck S."/>
            <person name="LaButti K."/>
            <person name="Schmutz J."/>
            <person name="Larimer F."/>
            <person name="Land M."/>
            <person name="Hauser L."/>
            <person name="Kyrpides N."/>
            <person name="Mikhailova N."/>
            <person name="Dunfield P.F."/>
            <person name="Dedysh S.N."/>
            <person name="Liesack W."/>
            <person name="Saw J.H."/>
            <person name="Alam M."/>
            <person name="Chen Y."/>
            <person name="Murrell J.C."/>
            <person name="Richardson P."/>
        </authorList>
    </citation>
    <scope>NUCLEOTIDE SEQUENCE [LARGE SCALE GENOMIC DNA]</scope>
    <source>
        <strain evidence="7">ATCC 9039 / DSM 1715 / NCIMB 8712</strain>
    </source>
</reference>
<dbReference type="RefSeq" id="WP_012384453.1">
    <property type="nucleotide sequence ID" value="NC_010581.1"/>
</dbReference>
<dbReference type="PANTHER" id="PTHR30537">
    <property type="entry name" value="HTH-TYPE TRANSCRIPTIONAL REGULATOR"/>
    <property type="match status" value="1"/>
</dbReference>
<evidence type="ECO:0000256" key="4">
    <source>
        <dbReference type="ARBA" id="ARBA00023163"/>
    </source>
</evidence>
<dbReference type="Proteomes" id="UP000001695">
    <property type="component" value="Chromosome"/>
</dbReference>
<dbReference type="AlphaFoldDB" id="B2IKQ7"/>
<dbReference type="InterPro" id="IPR005119">
    <property type="entry name" value="LysR_subst-bd"/>
</dbReference>
<dbReference type="SUPFAM" id="SSF53850">
    <property type="entry name" value="Periplasmic binding protein-like II"/>
    <property type="match status" value="1"/>
</dbReference>
<dbReference type="GO" id="GO:0006351">
    <property type="term" value="P:DNA-templated transcription"/>
    <property type="evidence" value="ECO:0007669"/>
    <property type="project" value="TreeGrafter"/>
</dbReference>
<evidence type="ECO:0000256" key="3">
    <source>
        <dbReference type="ARBA" id="ARBA00023125"/>
    </source>
</evidence>
<dbReference type="Gene3D" id="3.40.190.290">
    <property type="match status" value="1"/>
</dbReference>
<feature type="domain" description="HTH lysR-type" evidence="5">
    <location>
        <begin position="5"/>
        <end position="62"/>
    </location>
</feature>
<dbReference type="InterPro" id="IPR036388">
    <property type="entry name" value="WH-like_DNA-bd_sf"/>
</dbReference>
<dbReference type="InterPro" id="IPR036390">
    <property type="entry name" value="WH_DNA-bd_sf"/>
</dbReference>
<proteinExistence type="inferred from homology"/>
<keyword evidence="4" id="KW-0804">Transcription</keyword>
<dbReference type="InterPro" id="IPR058163">
    <property type="entry name" value="LysR-type_TF_proteobact-type"/>
</dbReference>
<dbReference type="PROSITE" id="PS50931">
    <property type="entry name" value="HTH_LYSR"/>
    <property type="match status" value="1"/>
</dbReference>
<dbReference type="PRINTS" id="PR00039">
    <property type="entry name" value="HTHLYSR"/>
</dbReference>
<accession>B2IKQ7</accession>
<protein>
    <submittedName>
        <fullName evidence="6">Transcriptional regulator, LysR family</fullName>
    </submittedName>
</protein>
<keyword evidence="7" id="KW-1185">Reference proteome</keyword>
<organism evidence="6 7">
    <name type="scientific">Beijerinckia indica subsp. indica (strain ATCC 9039 / DSM 1715 / NCIMB 8712)</name>
    <dbReference type="NCBI Taxonomy" id="395963"/>
    <lineage>
        <taxon>Bacteria</taxon>
        <taxon>Pseudomonadati</taxon>
        <taxon>Pseudomonadota</taxon>
        <taxon>Alphaproteobacteria</taxon>
        <taxon>Hyphomicrobiales</taxon>
        <taxon>Beijerinckiaceae</taxon>
        <taxon>Beijerinckia</taxon>
    </lineage>
</organism>
<dbReference type="GO" id="GO:0043565">
    <property type="term" value="F:sequence-specific DNA binding"/>
    <property type="evidence" value="ECO:0007669"/>
    <property type="project" value="TreeGrafter"/>
</dbReference>
<keyword evidence="2" id="KW-0805">Transcription regulation</keyword>
<dbReference type="SUPFAM" id="SSF46785">
    <property type="entry name" value="Winged helix' DNA-binding domain"/>
    <property type="match status" value="1"/>
</dbReference>
<dbReference type="eggNOG" id="COG0583">
    <property type="taxonomic scope" value="Bacteria"/>
</dbReference>
<dbReference type="Pfam" id="PF00126">
    <property type="entry name" value="HTH_1"/>
    <property type="match status" value="1"/>
</dbReference>
<dbReference type="InterPro" id="IPR000847">
    <property type="entry name" value="LysR_HTH_N"/>
</dbReference>
<gene>
    <name evidence="6" type="ordered locus">Bind_1459</name>
</gene>
<dbReference type="GO" id="GO:0003700">
    <property type="term" value="F:DNA-binding transcription factor activity"/>
    <property type="evidence" value="ECO:0007669"/>
    <property type="project" value="InterPro"/>
</dbReference>
<name>B2IKQ7_BEII9</name>
<dbReference type="HOGENOM" id="CLU_039613_2_0_5"/>
<reference evidence="6 7" key="2">
    <citation type="journal article" date="2010" name="J. Bacteriol.">
        <title>Complete genome sequence of Beijerinckia indica subsp. indica.</title>
        <authorList>
            <person name="Tamas I."/>
            <person name="Dedysh S.N."/>
            <person name="Liesack W."/>
            <person name="Stott M.B."/>
            <person name="Alam M."/>
            <person name="Murrell J.C."/>
            <person name="Dunfield P.F."/>
        </authorList>
    </citation>
    <scope>NUCLEOTIDE SEQUENCE [LARGE SCALE GENOMIC DNA]</scope>
    <source>
        <strain evidence="7">ATCC 9039 / DSM 1715 / NCIMB 8712</strain>
    </source>
</reference>
<evidence type="ECO:0000256" key="2">
    <source>
        <dbReference type="ARBA" id="ARBA00023015"/>
    </source>
</evidence>
<evidence type="ECO:0000259" key="5">
    <source>
        <dbReference type="PROSITE" id="PS50931"/>
    </source>
</evidence>
<dbReference type="KEGG" id="bid:Bind_1459"/>
<evidence type="ECO:0000313" key="7">
    <source>
        <dbReference type="Proteomes" id="UP000001695"/>
    </source>
</evidence>
<evidence type="ECO:0000313" key="6">
    <source>
        <dbReference type="EMBL" id="ACB95096.1"/>
    </source>
</evidence>
<comment type="similarity">
    <text evidence="1">Belongs to the LysR transcriptional regulatory family.</text>
</comment>